<feature type="binding site" evidence="10">
    <location>
        <begin position="231"/>
        <end position="232"/>
    </location>
    <ligand>
        <name>substrate</name>
    </ligand>
</feature>
<evidence type="ECO:0000256" key="2">
    <source>
        <dbReference type="ARBA" id="ARBA00011899"/>
    </source>
</evidence>
<name>A0A1W0WZA5_HYPEX</name>
<dbReference type="NCBIfam" id="TIGR00221">
    <property type="entry name" value="nagA"/>
    <property type="match status" value="1"/>
</dbReference>
<feature type="binding site" evidence="10">
    <location>
        <position position="150"/>
    </location>
    <ligand>
        <name>substrate</name>
    </ligand>
</feature>
<dbReference type="InterPro" id="IPR003764">
    <property type="entry name" value="GlcNAc_6-P_deAcase"/>
</dbReference>
<evidence type="ECO:0000256" key="10">
    <source>
        <dbReference type="PIRSR" id="PIRSR038994-2"/>
    </source>
</evidence>
<evidence type="ECO:0000256" key="4">
    <source>
        <dbReference type="ARBA" id="ARBA00022723"/>
    </source>
</evidence>
<evidence type="ECO:0000313" key="14">
    <source>
        <dbReference type="Proteomes" id="UP000192578"/>
    </source>
</evidence>
<evidence type="ECO:0000256" key="11">
    <source>
        <dbReference type="PIRSR" id="PIRSR038994-3"/>
    </source>
</evidence>
<evidence type="ECO:0000259" key="12">
    <source>
        <dbReference type="Pfam" id="PF01979"/>
    </source>
</evidence>
<dbReference type="GO" id="GO:0046872">
    <property type="term" value="F:metal ion binding"/>
    <property type="evidence" value="ECO:0007669"/>
    <property type="project" value="UniProtKB-KW"/>
</dbReference>
<feature type="binding site" evidence="10">
    <location>
        <position position="268"/>
    </location>
    <ligand>
        <name>substrate</name>
    </ligand>
</feature>
<dbReference type="Pfam" id="PF01979">
    <property type="entry name" value="Amidohydro_1"/>
    <property type="match status" value="1"/>
</dbReference>
<feature type="binding site" evidence="11">
    <location>
        <position position="228"/>
    </location>
    <ligand>
        <name>Zn(2+)</name>
        <dbReference type="ChEBI" id="CHEBI:29105"/>
    </ligand>
</feature>
<dbReference type="PANTHER" id="PTHR11113">
    <property type="entry name" value="N-ACETYLGLUCOSAMINE-6-PHOSPHATE DEACETYLASE"/>
    <property type="match status" value="1"/>
</dbReference>
<dbReference type="CDD" id="cd00854">
    <property type="entry name" value="NagA"/>
    <property type="match status" value="1"/>
</dbReference>
<reference evidence="14" key="1">
    <citation type="submission" date="2017-01" db="EMBL/GenBank/DDBJ databases">
        <title>Comparative genomics of anhydrobiosis in the tardigrade Hypsibius dujardini.</title>
        <authorList>
            <person name="Yoshida Y."/>
            <person name="Koutsovoulos G."/>
            <person name="Laetsch D."/>
            <person name="Stevens L."/>
            <person name="Kumar S."/>
            <person name="Horikawa D."/>
            <person name="Ishino K."/>
            <person name="Komine S."/>
            <person name="Tomita M."/>
            <person name="Blaxter M."/>
            <person name="Arakawa K."/>
        </authorList>
    </citation>
    <scope>NUCLEOTIDE SEQUENCE [LARGE SCALE GENOMIC DNA]</scope>
    <source>
        <strain evidence="14">Z151</strain>
    </source>
</reference>
<feature type="binding site" evidence="11">
    <location>
        <position position="207"/>
    </location>
    <ligand>
        <name>Zn(2+)</name>
        <dbReference type="ChEBI" id="CHEBI:29105"/>
    </ligand>
</feature>
<dbReference type="SUPFAM" id="SSF51338">
    <property type="entry name" value="Composite domain of metallo-dependent hydrolases"/>
    <property type="match status" value="1"/>
</dbReference>
<accession>A0A1W0WZA5</accession>
<evidence type="ECO:0000256" key="8">
    <source>
        <dbReference type="PIRNR" id="PIRNR038994"/>
    </source>
</evidence>
<comment type="catalytic activity">
    <reaction evidence="7 8">
        <text>N-acetyl-D-glucosamine 6-phosphate + H2O = D-glucosamine 6-phosphate + acetate</text>
        <dbReference type="Rhea" id="RHEA:22936"/>
        <dbReference type="ChEBI" id="CHEBI:15377"/>
        <dbReference type="ChEBI" id="CHEBI:30089"/>
        <dbReference type="ChEBI" id="CHEBI:57513"/>
        <dbReference type="ChEBI" id="CHEBI:58725"/>
        <dbReference type="EC" id="3.5.1.25"/>
    </reaction>
</comment>
<dbReference type="GO" id="GO:0106279">
    <property type="term" value="P:negative regulation of UDP-N-acetylglucosamine biosynthetic process"/>
    <property type="evidence" value="ECO:0007669"/>
    <property type="project" value="UniProtKB-ARBA"/>
</dbReference>
<dbReference type="AlphaFoldDB" id="A0A1W0WZA5"/>
<dbReference type="GO" id="GO:0006046">
    <property type="term" value="P:N-acetylglucosamine catabolic process"/>
    <property type="evidence" value="ECO:0007669"/>
    <property type="project" value="TreeGrafter"/>
</dbReference>
<proteinExistence type="inferred from homology"/>
<organism evidence="13 14">
    <name type="scientific">Hypsibius exemplaris</name>
    <name type="common">Freshwater tardigrade</name>
    <dbReference type="NCBI Taxonomy" id="2072580"/>
    <lineage>
        <taxon>Eukaryota</taxon>
        <taxon>Metazoa</taxon>
        <taxon>Ecdysozoa</taxon>
        <taxon>Tardigrada</taxon>
        <taxon>Eutardigrada</taxon>
        <taxon>Parachela</taxon>
        <taxon>Hypsibioidea</taxon>
        <taxon>Hypsibiidae</taxon>
        <taxon>Hypsibius</taxon>
    </lineage>
</organism>
<dbReference type="Gene3D" id="2.30.40.10">
    <property type="entry name" value="Urease, subunit C, domain 1"/>
    <property type="match status" value="1"/>
</dbReference>
<dbReference type="PANTHER" id="PTHR11113:SF14">
    <property type="entry name" value="N-ACETYLGLUCOSAMINE-6-PHOSPHATE DEACETYLASE"/>
    <property type="match status" value="1"/>
</dbReference>
<evidence type="ECO:0000256" key="5">
    <source>
        <dbReference type="ARBA" id="ARBA00022801"/>
    </source>
</evidence>
<evidence type="ECO:0000256" key="1">
    <source>
        <dbReference type="ARBA" id="ARBA00010716"/>
    </source>
</evidence>
<evidence type="ECO:0000313" key="13">
    <source>
        <dbReference type="EMBL" id="OQV20523.1"/>
    </source>
</evidence>
<evidence type="ECO:0000256" key="9">
    <source>
        <dbReference type="PIRSR" id="PIRSR038994-1"/>
    </source>
</evidence>
<evidence type="ECO:0000256" key="7">
    <source>
        <dbReference type="ARBA" id="ARBA00047647"/>
    </source>
</evidence>
<dbReference type="InterPro" id="IPR006680">
    <property type="entry name" value="Amidohydro-rel"/>
</dbReference>
<dbReference type="OrthoDB" id="10264777at2759"/>
<dbReference type="EMBL" id="MTYJ01000030">
    <property type="protein sequence ID" value="OQV20523.1"/>
    <property type="molecule type" value="Genomic_DNA"/>
</dbReference>
<keyword evidence="4 11" id="KW-0479">Metal-binding</keyword>
<keyword evidence="14" id="KW-1185">Reference proteome</keyword>
<dbReference type="InterPro" id="IPR011059">
    <property type="entry name" value="Metal-dep_hydrolase_composite"/>
</dbReference>
<feature type="binding site" evidence="11">
    <location>
        <position position="139"/>
    </location>
    <ligand>
        <name>Zn(2+)</name>
        <dbReference type="ChEBI" id="CHEBI:29105"/>
    </ligand>
</feature>
<dbReference type="FunFam" id="3.20.20.140:FF:000023">
    <property type="entry name" value="N-acetylglucosamine-6-phosphate deacetylase"/>
    <property type="match status" value="1"/>
</dbReference>
<feature type="binding site" evidence="10">
    <location>
        <begin position="324"/>
        <end position="326"/>
    </location>
    <ligand>
        <name>substrate</name>
    </ligand>
</feature>
<dbReference type="GO" id="GO:0019262">
    <property type="term" value="P:N-acetylneuraminate catabolic process"/>
    <property type="evidence" value="ECO:0007669"/>
    <property type="project" value="UniProtKB-ARBA"/>
</dbReference>
<comment type="caution">
    <text evidence="13">The sequence shown here is derived from an EMBL/GenBank/DDBJ whole genome shotgun (WGS) entry which is preliminary data.</text>
</comment>
<protein>
    <recommendedName>
        <fullName evidence="3 8">N-acetylglucosamine-6-phosphate deacetylase</fullName>
        <ecNumber evidence="2 8">3.5.1.25</ecNumber>
    </recommendedName>
</protein>
<dbReference type="GO" id="GO:0008448">
    <property type="term" value="F:N-acetylglucosamine-6-phosphate deacetylase activity"/>
    <property type="evidence" value="ECO:0007669"/>
    <property type="project" value="UniProtKB-UniRule"/>
</dbReference>
<evidence type="ECO:0000256" key="6">
    <source>
        <dbReference type="ARBA" id="ARBA00023277"/>
    </source>
</evidence>
<dbReference type="PIRSF" id="PIRSF038994">
    <property type="entry name" value="NagA"/>
    <property type="match status" value="1"/>
</dbReference>
<evidence type="ECO:0000256" key="3">
    <source>
        <dbReference type="ARBA" id="ARBA00018029"/>
    </source>
</evidence>
<feature type="active site" description="Proton donor/acceptor" evidence="9">
    <location>
        <position position="290"/>
    </location>
</feature>
<keyword evidence="6 8" id="KW-0119">Carbohydrate metabolism</keyword>
<comment type="cofactor">
    <cofactor evidence="11">
        <name>a divalent metal cation</name>
        <dbReference type="ChEBI" id="CHEBI:60240"/>
    </cofactor>
    <text evidence="11">Binds 1 divalent metal cation per subunit.</text>
</comment>
<keyword evidence="5 8" id="KW-0378">Hydrolase</keyword>
<dbReference type="Gene3D" id="3.20.20.140">
    <property type="entry name" value="Metal-dependent hydrolases"/>
    <property type="match status" value="1"/>
</dbReference>
<dbReference type="EC" id="3.5.1.25" evidence="2 8"/>
<gene>
    <name evidence="13" type="ORF">BV898_05567</name>
</gene>
<dbReference type="Proteomes" id="UP000192578">
    <property type="component" value="Unassembled WGS sequence"/>
</dbReference>
<sequence>MDCKRNAVIRLWDCRILRDGALQREDLWMRNGKIIDPEKLFFDERRSADVEMHCPFIISPGFIDIQINGGFGVDFTSCTATTIGSAVALVRKNILAHGVTSFCPTVITSSPALYHELLPHVKRARGGAHGAEILGLHLEGPYINKDKKGAHRLEFVQTTLPNGAVDFDTTYGDLGDTSIITVAPELEGGMVAIEQLAKRGITVSLGHSDANIDLAQEAIRRGARCMTHLFNAMPQFHHRDPGMVGLIAQSSAANLQTVFYGLIADGVHTHPATLKIAYRAHPKGAILVTDAISAMGFGAGIQFIAGVQIEITGNHALIAGTNTLCGSIATMDRCIRYFLEATDCSIVEALESASLHPAQLLGISDRKGTLNFYSDADFVVLDDHLHVLATFIAGECVWQGEKTNFVPPKC</sequence>
<feature type="domain" description="Amidohydrolase-related" evidence="12">
    <location>
        <begin position="57"/>
        <end position="392"/>
    </location>
</feature>
<dbReference type="InterPro" id="IPR032466">
    <property type="entry name" value="Metal_Hydrolase"/>
</dbReference>
<dbReference type="SUPFAM" id="SSF51556">
    <property type="entry name" value="Metallo-dependent hydrolases"/>
    <property type="match status" value="1"/>
</dbReference>
<comment type="similarity">
    <text evidence="1 8">Belongs to the metallo-dependent hydrolases superfamily. NagA family.</text>
</comment>
<feature type="binding site" evidence="10">
    <location>
        <position position="239"/>
    </location>
    <ligand>
        <name>substrate</name>
    </ligand>
</feature>